<name>A0AAW6UD31_9MOLU</name>
<feature type="binding site" evidence="4">
    <location>
        <position position="296"/>
    </location>
    <ligand>
        <name>S-adenosyl-L-methionine</name>
        <dbReference type="ChEBI" id="CHEBI:59789"/>
    </ligand>
</feature>
<dbReference type="NCBIfam" id="TIGR00479">
    <property type="entry name" value="rumA"/>
    <property type="match status" value="1"/>
</dbReference>
<evidence type="ECO:0000256" key="1">
    <source>
        <dbReference type="ARBA" id="ARBA00022603"/>
    </source>
</evidence>
<feature type="binding site" evidence="4">
    <location>
        <position position="362"/>
    </location>
    <ligand>
        <name>S-adenosyl-L-methionine</name>
        <dbReference type="ChEBI" id="CHEBI:59789"/>
    </ligand>
</feature>
<keyword evidence="1 4" id="KW-0489">Methyltransferase</keyword>
<dbReference type="Gene3D" id="2.40.50.1070">
    <property type="match status" value="1"/>
</dbReference>
<evidence type="ECO:0000256" key="2">
    <source>
        <dbReference type="ARBA" id="ARBA00022679"/>
    </source>
</evidence>
<dbReference type="GO" id="GO:0070475">
    <property type="term" value="P:rRNA base methylation"/>
    <property type="evidence" value="ECO:0007669"/>
    <property type="project" value="TreeGrafter"/>
</dbReference>
<dbReference type="AlphaFoldDB" id="A0AAW6UD31"/>
<organism evidence="5 6">
    <name type="scientific">Peloplasma aerotolerans</name>
    <dbReference type="NCBI Taxonomy" id="3044389"/>
    <lineage>
        <taxon>Bacteria</taxon>
        <taxon>Bacillati</taxon>
        <taxon>Mycoplasmatota</taxon>
        <taxon>Mollicutes</taxon>
        <taxon>Acholeplasmatales</taxon>
        <taxon>Acholeplasmataceae</taxon>
        <taxon>Peloplasma</taxon>
    </lineage>
</organism>
<feature type="binding site" evidence="4">
    <location>
        <position position="317"/>
    </location>
    <ligand>
        <name>S-adenosyl-L-methionine</name>
        <dbReference type="ChEBI" id="CHEBI:59789"/>
    </ligand>
</feature>
<dbReference type="FunFam" id="2.40.50.1070:FF:000003">
    <property type="entry name" value="23S rRNA (Uracil-5-)-methyltransferase RumA"/>
    <property type="match status" value="1"/>
</dbReference>
<reference evidence="5" key="1">
    <citation type="submission" date="2023-05" db="EMBL/GenBank/DDBJ databases">
        <title>Mariniplasma microaerophilum sp. nov., a novel anaerobic mollicute isolated from terrestrial mud volcano, Taman Peninsula, Russia.</title>
        <authorList>
            <person name="Khomyakova M.A."/>
            <person name="Merkel A.Y."/>
            <person name="Slobodkin A.I."/>
        </authorList>
    </citation>
    <scope>NUCLEOTIDE SEQUENCE</scope>
    <source>
        <strain evidence="5">M4Ah</strain>
    </source>
</reference>
<proteinExistence type="inferred from homology"/>
<gene>
    <name evidence="5" type="primary">rlmD</name>
    <name evidence="5" type="ORF">QJ521_07425</name>
</gene>
<dbReference type="CDD" id="cd02440">
    <property type="entry name" value="AdoMet_MTases"/>
    <property type="match status" value="1"/>
</dbReference>
<dbReference type="GO" id="GO:0070041">
    <property type="term" value="F:rRNA (uridine-C5-)-methyltransferase activity"/>
    <property type="evidence" value="ECO:0007669"/>
    <property type="project" value="TreeGrafter"/>
</dbReference>
<keyword evidence="3 4" id="KW-0949">S-adenosyl-L-methionine</keyword>
<dbReference type="Proteomes" id="UP001431532">
    <property type="component" value="Unassembled WGS sequence"/>
</dbReference>
<evidence type="ECO:0000313" key="6">
    <source>
        <dbReference type="Proteomes" id="UP001431532"/>
    </source>
</evidence>
<protein>
    <submittedName>
        <fullName evidence="5">23S rRNA (Uracil(1939)-C(5))-methyltransferase RlmD</fullName>
        <ecNumber evidence="5">2.1.1.190</ecNumber>
    </submittedName>
</protein>
<dbReference type="PANTHER" id="PTHR11061">
    <property type="entry name" value="RNA M5U METHYLTRANSFERASE"/>
    <property type="match status" value="1"/>
</dbReference>
<comment type="similarity">
    <text evidence="4">Belongs to the class I-like SAM-binding methyltransferase superfamily. RNA M5U methyltransferase family.</text>
</comment>
<dbReference type="InterPro" id="IPR010280">
    <property type="entry name" value="U5_MeTrfase_fam"/>
</dbReference>
<keyword evidence="6" id="KW-1185">Reference proteome</keyword>
<dbReference type="SUPFAM" id="SSF53335">
    <property type="entry name" value="S-adenosyl-L-methionine-dependent methyltransferases"/>
    <property type="match status" value="1"/>
</dbReference>
<evidence type="ECO:0000256" key="3">
    <source>
        <dbReference type="ARBA" id="ARBA00022691"/>
    </source>
</evidence>
<evidence type="ECO:0000313" key="5">
    <source>
        <dbReference type="EMBL" id="MDI6453391.1"/>
    </source>
</evidence>
<dbReference type="InterPro" id="IPR029063">
    <property type="entry name" value="SAM-dependent_MTases_sf"/>
</dbReference>
<feature type="active site" description="Nucleophile" evidence="4">
    <location>
        <position position="389"/>
    </location>
</feature>
<evidence type="ECO:0000256" key="4">
    <source>
        <dbReference type="PROSITE-ProRule" id="PRU01024"/>
    </source>
</evidence>
<dbReference type="EMBL" id="JASCXW010000026">
    <property type="protein sequence ID" value="MDI6453391.1"/>
    <property type="molecule type" value="Genomic_DNA"/>
</dbReference>
<keyword evidence="2 4" id="KW-0808">Transferase</keyword>
<sequence length="432" mass="49855">MEIKCLKINDLTESVCENQFKVRYLLPGETATFVNRKNRIILPEDVIEASIHRAKVICPIFYECGGCDFLHIKYDEQVRMKESFIKTLYFKNNIKTQINDLIKTEKPLHYRHKVVATATTVKSKVRLGLYQEQSKKVLPFLDCYIQDKQANRVLKTVEATFNQYKMSAYNIDKNVGIIKHVLIRKSYHTSKMLLVIVTNGNLLPNAKKMAQDIIKKHPEVSTVIQNIHHRKTNLVLVDDEKIIYGSGYIDDEIDGIKFRLSSKSFYQINPVQMMKLYHKALEYAEIKADDIVMDTYSGIGTISLLAAKKAQSVIAIESNHSSHKDALFNMKLNGINNAYFHHDDVEHFIQSYEGHIDVLIMDPTRDGATEIFIKAVLKVKPKKIVYISCEPITQIRDIHILKEQYDVVEVQPVDMFINTQHLESIVYMKLKS</sequence>
<dbReference type="EC" id="2.1.1.190" evidence="5"/>
<comment type="caution">
    <text evidence="5">The sequence shown here is derived from an EMBL/GenBank/DDBJ whole genome shotgun (WGS) entry which is preliminary data.</text>
</comment>
<dbReference type="Gene3D" id="3.40.50.150">
    <property type="entry name" value="Vaccinia Virus protein VP39"/>
    <property type="match status" value="1"/>
</dbReference>
<dbReference type="PANTHER" id="PTHR11061:SF30">
    <property type="entry name" value="TRNA (URACIL(54)-C(5))-METHYLTRANSFERASE"/>
    <property type="match status" value="1"/>
</dbReference>
<accession>A0AAW6UD31</accession>
<dbReference type="Pfam" id="PF05958">
    <property type="entry name" value="tRNA_U5-meth_tr"/>
    <property type="match status" value="1"/>
</dbReference>
<dbReference type="RefSeq" id="WP_282839823.1">
    <property type="nucleotide sequence ID" value="NZ_JASCXW010000026.1"/>
</dbReference>
<feature type="binding site" evidence="4">
    <location>
        <position position="267"/>
    </location>
    <ligand>
        <name>S-adenosyl-L-methionine</name>
        <dbReference type="ChEBI" id="CHEBI:59789"/>
    </ligand>
</feature>
<dbReference type="PROSITE" id="PS51687">
    <property type="entry name" value="SAM_MT_RNA_M5U"/>
    <property type="match status" value="1"/>
</dbReference>